<evidence type="ECO:0000313" key="2">
    <source>
        <dbReference type="EMBL" id="MEK8090451.1"/>
    </source>
</evidence>
<feature type="chain" id="PRO_5045137887" evidence="1">
    <location>
        <begin position="23"/>
        <end position="112"/>
    </location>
</feature>
<name>A0ABU9DBU6_9PROT</name>
<protein>
    <submittedName>
        <fullName evidence="2">Uncharacterized protein</fullName>
    </submittedName>
</protein>
<sequence>MKKAIYLLIGGVLASAPLIATSADSTGTVTATAAETKSAAVTTGGMITNAFTVQLSKGVSAGWTFSDATGAVQTKHASSKHGYGGSTQGGSVNQCSSDMTAVAAPTASSSGC</sequence>
<reference evidence="2 3" key="1">
    <citation type="submission" date="2024-04" db="EMBL/GenBank/DDBJ databases">
        <authorList>
            <person name="Abashina T."/>
            <person name="Shaikin A."/>
        </authorList>
    </citation>
    <scope>NUCLEOTIDE SEQUENCE [LARGE SCALE GENOMIC DNA]</scope>
    <source>
        <strain evidence="2 3">AAFK</strain>
    </source>
</reference>
<keyword evidence="3" id="KW-1185">Reference proteome</keyword>
<comment type="caution">
    <text evidence="2">The sequence shown here is derived from an EMBL/GenBank/DDBJ whole genome shotgun (WGS) entry which is preliminary data.</text>
</comment>
<accession>A0ABU9DBU6</accession>
<gene>
    <name evidence="2" type="ORF">WOB96_11850</name>
</gene>
<keyword evidence="1" id="KW-0732">Signal</keyword>
<evidence type="ECO:0000256" key="1">
    <source>
        <dbReference type="SAM" id="SignalP"/>
    </source>
</evidence>
<evidence type="ECO:0000313" key="3">
    <source>
        <dbReference type="Proteomes" id="UP001446205"/>
    </source>
</evidence>
<dbReference type="RefSeq" id="WP_341371507.1">
    <property type="nucleotide sequence ID" value="NZ_JBBPCO010000012.1"/>
</dbReference>
<organism evidence="2 3">
    <name type="scientific">Thermithiobacillus plumbiphilus</name>
    <dbReference type="NCBI Taxonomy" id="1729899"/>
    <lineage>
        <taxon>Bacteria</taxon>
        <taxon>Pseudomonadati</taxon>
        <taxon>Pseudomonadota</taxon>
        <taxon>Acidithiobacillia</taxon>
        <taxon>Acidithiobacillales</taxon>
        <taxon>Thermithiobacillaceae</taxon>
        <taxon>Thermithiobacillus</taxon>
    </lineage>
</organism>
<dbReference type="EMBL" id="JBBPCO010000012">
    <property type="protein sequence ID" value="MEK8090451.1"/>
    <property type="molecule type" value="Genomic_DNA"/>
</dbReference>
<feature type="signal peptide" evidence="1">
    <location>
        <begin position="1"/>
        <end position="22"/>
    </location>
</feature>
<dbReference type="Proteomes" id="UP001446205">
    <property type="component" value="Unassembled WGS sequence"/>
</dbReference>
<proteinExistence type="predicted"/>